<accession>A0A2M4DA29</accession>
<protein>
    <submittedName>
        <fullName evidence="1">Putative secreted protein</fullName>
    </submittedName>
</protein>
<sequence length="122" mass="14305">MIVPIVRSFAIAITARLASLVLRLFLSTFWHGTGCFFTRITRCILIDAQHCRRQRLNAVLGRKPQLDRLLPIEIERFGGGGIGGRTRIIANTVNLRWCRQWWQRTIRWCHPGRCRWIRALPR</sequence>
<proteinExistence type="predicted"/>
<organism evidence="1">
    <name type="scientific">Anopheles darlingi</name>
    <name type="common">Mosquito</name>
    <dbReference type="NCBI Taxonomy" id="43151"/>
    <lineage>
        <taxon>Eukaryota</taxon>
        <taxon>Metazoa</taxon>
        <taxon>Ecdysozoa</taxon>
        <taxon>Arthropoda</taxon>
        <taxon>Hexapoda</taxon>
        <taxon>Insecta</taxon>
        <taxon>Pterygota</taxon>
        <taxon>Neoptera</taxon>
        <taxon>Endopterygota</taxon>
        <taxon>Diptera</taxon>
        <taxon>Nematocera</taxon>
        <taxon>Culicoidea</taxon>
        <taxon>Culicidae</taxon>
        <taxon>Anophelinae</taxon>
        <taxon>Anopheles</taxon>
    </lineage>
</organism>
<evidence type="ECO:0000313" key="1">
    <source>
        <dbReference type="EMBL" id="MBW74442.1"/>
    </source>
</evidence>
<dbReference type="EMBL" id="GGFL01010264">
    <property type="protein sequence ID" value="MBW74442.1"/>
    <property type="molecule type" value="Transcribed_RNA"/>
</dbReference>
<dbReference type="AlphaFoldDB" id="A0A2M4DA29"/>
<name>A0A2M4DA29_ANODA</name>
<reference evidence="1" key="1">
    <citation type="submission" date="2018-01" db="EMBL/GenBank/DDBJ databases">
        <title>An insight into the sialome of Amazonian anophelines.</title>
        <authorList>
            <person name="Ribeiro J.M."/>
            <person name="Scarpassa V."/>
            <person name="Calvo E."/>
        </authorList>
    </citation>
    <scope>NUCLEOTIDE SEQUENCE</scope>
</reference>